<evidence type="ECO:0000313" key="3">
    <source>
        <dbReference type="Proteomes" id="UP001457282"/>
    </source>
</evidence>
<feature type="region of interest" description="Disordered" evidence="1">
    <location>
        <begin position="1"/>
        <end position="87"/>
    </location>
</feature>
<proteinExistence type="predicted"/>
<dbReference type="EMBL" id="JBEDUW010000007">
    <property type="protein sequence ID" value="KAK9912178.1"/>
    <property type="molecule type" value="Genomic_DNA"/>
</dbReference>
<name>A0AAW1VUW8_RUBAR</name>
<gene>
    <name evidence="2" type="ORF">M0R45_036050</name>
</gene>
<keyword evidence="3" id="KW-1185">Reference proteome</keyword>
<comment type="caution">
    <text evidence="2">The sequence shown here is derived from an EMBL/GenBank/DDBJ whole genome shotgun (WGS) entry which is preliminary data.</text>
</comment>
<evidence type="ECO:0000313" key="2">
    <source>
        <dbReference type="EMBL" id="KAK9912178.1"/>
    </source>
</evidence>
<evidence type="ECO:0000256" key="1">
    <source>
        <dbReference type="SAM" id="MobiDB-lite"/>
    </source>
</evidence>
<reference evidence="2 3" key="1">
    <citation type="journal article" date="2023" name="G3 (Bethesda)">
        <title>A chromosome-length genome assembly and annotation of blackberry (Rubus argutus, cv. 'Hillquist').</title>
        <authorList>
            <person name="Bruna T."/>
            <person name="Aryal R."/>
            <person name="Dudchenko O."/>
            <person name="Sargent D.J."/>
            <person name="Mead D."/>
            <person name="Buti M."/>
            <person name="Cavallini A."/>
            <person name="Hytonen T."/>
            <person name="Andres J."/>
            <person name="Pham M."/>
            <person name="Weisz D."/>
            <person name="Mascagni F."/>
            <person name="Usai G."/>
            <person name="Natali L."/>
            <person name="Bassil N."/>
            <person name="Fernandez G.E."/>
            <person name="Lomsadze A."/>
            <person name="Armour M."/>
            <person name="Olukolu B."/>
            <person name="Poorten T."/>
            <person name="Britton C."/>
            <person name="Davik J."/>
            <person name="Ashrafi H."/>
            <person name="Aiden E.L."/>
            <person name="Borodovsky M."/>
            <person name="Worthington M."/>
        </authorList>
    </citation>
    <scope>NUCLEOTIDE SEQUENCE [LARGE SCALE GENOMIC DNA]</scope>
    <source>
        <strain evidence="2">PI 553951</strain>
    </source>
</reference>
<accession>A0AAW1VUW8</accession>
<dbReference type="AlphaFoldDB" id="A0AAW1VUW8"/>
<dbReference type="Proteomes" id="UP001457282">
    <property type="component" value="Unassembled WGS sequence"/>
</dbReference>
<organism evidence="2 3">
    <name type="scientific">Rubus argutus</name>
    <name type="common">Southern blackberry</name>
    <dbReference type="NCBI Taxonomy" id="59490"/>
    <lineage>
        <taxon>Eukaryota</taxon>
        <taxon>Viridiplantae</taxon>
        <taxon>Streptophyta</taxon>
        <taxon>Embryophyta</taxon>
        <taxon>Tracheophyta</taxon>
        <taxon>Spermatophyta</taxon>
        <taxon>Magnoliopsida</taxon>
        <taxon>eudicotyledons</taxon>
        <taxon>Gunneridae</taxon>
        <taxon>Pentapetalae</taxon>
        <taxon>rosids</taxon>
        <taxon>fabids</taxon>
        <taxon>Rosales</taxon>
        <taxon>Rosaceae</taxon>
        <taxon>Rosoideae</taxon>
        <taxon>Rosoideae incertae sedis</taxon>
        <taxon>Rubus</taxon>
    </lineage>
</organism>
<sequence>MASSTSPCKTRNNLNHQAHLTAPIYPKTENLQSKPNSHLQLTKFPSSFSHSPRPHKTPTASLFSAPPNRKPTARRRSDRETHSCNQAHDALITSRHLCHKFTPPPLNDPSHA</sequence>
<feature type="compositionally biased region" description="Polar residues" evidence="1">
    <location>
        <begin position="29"/>
        <end position="40"/>
    </location>
</feature>
<protein>
    <submittedName>
        <fullName evidence="2">Uncharacterized protein</fullName>
    </submittedName>
</protein>
<feature type="compositionally biased region" description="Polar residues" evidence="1">
    <location>
        <begin position="1"/>
        <end position="18"/>
    </location>
</feature>